<proteinExistence type="predicted"/>
<dbReference type="Proteomes" id="UP000305267">
    <property type="component" value="Unassembled WGS sequence"/>
</dbReference>
<reference evidence="2 3" key="1">
    <citation type="submission" date="2019-06" db="EMBL/GenBank/DDBJ databases">
        <title>Genome of Methylobacterium sp. 17Sr1-39.</title>
        <authorList>
            <person name="Seo T."/>
        </authorList>
    </citation>
    <scope>NUCLEOTIDE SEQUENCE [LARGE SCALE GENOMIC DNA]</scope>
    <source>
        <strain evidence="2 3">17Sr1-39</strain>
    </source>
</reference>
<dbReference type="EMBL" id="VDDA01000042">
    <property type="protein sequence ID" value="TNC07108.1"/>
    <property type="molecule type" value="Genomic_DNA"/>
</dbReference>
<sequence>MTERQEPAGLSEDRDRRQRIGLTGPQARHLADERTIQAFETANATCARRTDPAAPLADREGR</sequence>
<gene>
    <name evidence="2" type="ORF">FF100_33595</name>
</gene>
<comment type="caution">
    <text evidence="2">The sequence shown here is derived from an EMBL/GenBank/DDBJ whole genome shotgun (WGS) entry which is preliminary data.</text>
</comment>
<feature type="compositionally biased region" description="Basic and acidic residues" evidence="1">
    <location>
        <begin position="1"/>
        <end position="18"/>
    </location>
</feature>
<evidence type="ECO:0000256" key="1">
    <source>
        <dbReference type="SAM" id="MobiDB-lite"/>
    </source>
</evidence>
<organism evidence="2 3">
    <name type="scientific">Methylobacterium terricola</name>
    <dbReference type="NCBI Taxonomy" id="2583531"/>
    <lineage>
        <taxon>Bacteria</taxon>
        <taxon>Pseudomonadati</taxon>
        <taxon>Pseudomonadota</taxon>
        <taxon>Alphaproteobacteria</taxon>
        <taxon>Hyphomicrobiales</taxon>
        <taxon>Methylobacteriaceae</taxon>
        <taxon>Methylobacterium</taxon>
    </lineage>
</organism>
<evidence type="ECO:0000313" key="2">
    <source>
        <dbReference type="EMBL" id="TNC07108.1"/>
    </source>
</evidence>
<evidence type="ECO:0000313" key="3">
    <source>
        <dbReference type="Proteomes" id="UP000305267"/>
    </source>
</evidence>
<feature type="region of interest" description="Disordered" evidence="1">
    <location>
        <begin position="43"/>
        <end position="62"/>
    </location>
</feature>
<keyword evidence="3" id="KW-1185">Reference proteome</keyword>
<name>A0A5C4L739_9HYPH</name>
<accession>A0A5C4L739</accession>
<feature type="region of interest" description="Disordered" evidence="1">
    <location>
        <begin position="1"/>
        <end position="27"/>
    </location>
</feature>
<protein>
    <submittedName>
        <fullName evidence="2">Uncharacterized protein</fullName>
    </submittedName>
</protein>
<dbReference type="RefSeq" id="WP_139040364.1">
    <property type="nucleotide sequence ID" value="NZ_VDDA01000042.1"/>
</dbReference>
<dbReference type="AlphaFoldDB" id="A0A5C4L739"/>